<feature type="compositionally biased region" description="Basic and acidic residues" evidence="1">
    <location>
        <begin position="351"/>
        <end position="373"/>
    </location>
</feature>
<organism evidence="2 3">
    <name type="scientific">Botrytis fragariae</name>
    <dbReference type="NCBI Taxonomy" id="1964551"/>
    <lineage>
        <taxon>Eukaryota</taxon>
        <taxon>Fungi</taxon>
        <taxon>Dikarya</taxon>
        <taxon>Ascomycota</taxon>
        <taxon>Pezizomycotina</taxon>
        <taxon>Leotiomycetes</taxon>
        <taxon>Helotiales</taxon>
        <taxon>Sclerotiniaceae</taxon>
        <taxon>Botrytis</taxon>
    </lineage>
</organism>
<dbReference type="EMBL" id="JABFCT010000028">
    <property type="protein sequence ID" value="KAF5867599.1"/>
    <property type="molecule type" value="Genomic_DNA"/>
</dbReference>
<accession>A0A8H6ECP8</accession>
<protein>
    <submittedName>
        <fullName evidence="2">Uncharacterized protein</fullName>
    </submittedName>
</protein>
<evidence type="ECO:0000313" key="3">
    <source>
        <dbReference type="Proteomes" id="UP000531561"/>
    </source>
</evidence>
<keyword evidence="3" id="KW-1185">Reference proteome</keyword>
<dbReference type="AlphaFoldDB" id="A0A8H6ECP8"/>
<feature type="compositionally biased region" description="Basic and acidic residues" evidence="1">
    <location>
        <begin position="209"/>
        <end position="218"/>
    </location>
</feature>
<dbReference type="GeneID" id="59264597"/>
<reference evidence="2 3" key="1">
    <citation type="journal article" date="2020" name="Phytopathology">
        <title>A high-quality genome resource of Botrytis fragariae, a new and rapidly spreading fungal pathogen causing strawberry gray mold in the U.S.A.</title>
        <authorList>
            <person name="Wu Y."/>
            <person name="Saski C.A."/>
            <person name="Schnabel G."/>
            <person name="Xiao S."/>
            <person name="Hu M."/>
        </authorList>
    </citation>
    <scope>NUCLEOTIDE SEQUENCE [LARGE SCALE GENOMIC DNA]</scope>
    <source>
        <strain evidence="2 3">BVB16</strain>
    </source>
</reference>
<sequence>MDLNIDALSRFIKKMKDKNKSAPGSVPAPPTHKSIWWNHKTLDYLKEIVENKSDSIFYGNWENMSDFRFQGLRLSCLALSHRYDALLYGKYNLAVEVEVDPANLNPATRKKFFVWPDGRKKNSYYSHRTRPNSGKCAGLNSRISQLRTKGVAQSAEIDLRAGPLGQYKINLEDENFGKYLCDTSRNHVPGSANDQAQLHEFGLQLWKKNRPDDGEFPLKHNKKSTTKNRKDTTKIPSSKKSSDDKTQSSRNKAQASSSRTKPSSSRETPQRTDSRDNRDLYGVIPPLATKSSRPKQPSTRLPQERGYPSGWSIMNNPAPEQRRRSPSESREHRLRRSESLAFRPSPSSSVDHYHEPPRSRREPDQRDRQDTPRKSATSNSATKRPARSPGRKDGSKRTRDGIDPIR</sequence>
<evidence type="ECO:0000313" key="2">
    <source>
        <dbReference type="EMBL" id="KAF5867599.1"/>
    </source>
</evidence>
<feature type="compositionally biased region" description="Basic and acidic residues" evidence="1">
    <location>
        <begin position="268"/>
        <end position="279"/>
    </location>
</feature>
<proteinExistence type="predicted"/>
<comment type="caution">
    <text evidence="2">The sequence shown here is derived from an EMBL/GenBank/DDBJ whole genome shotgun (WGS) entry which is preliminary data.</text>
</comment>
<name>A0A8H6ECP8_9HELO</name>
<feature type="compositionally biased region" description="Polar residues" evidence="1">
    <location>
        <begin position="289"/>
        <end position="301"/>
    </location>
</feature>
<feature type="compositionally biased region" description="Low complexity" evidence="1">
    <location>
        <begin position="256"/>
        <end position="267"/>
    </location>
</feature>
<dbReference type="RefSeq" id="XP_037186548.1">
    <property type="nucleotide sequence ID" value="XM_037340905.1"/>
</dbReference>
<feature type="compositionally biased region" description="Basic and acidic residues" evidence="1">
    <location>
        <begin position="390"/>
        <end position="406"/>
    </location>
</feature>
<dbReference type="Proteomes" id="UP000531561">
    <property type="component" value="Unassembled WGS sequence"/>
</dbReference>
<feature type="compositionally biased region" description="Basic and acidic residues" evidence="1">
    <location>
        <begin position="320"/>
        <end position="331"/>
    </location>
</feature>
<dbReference type="OrthoDB" id="3508533at2759"/>
<gene>
    <name evidence="2" type="ORF">Bfra_010574</name>
</gene>
<feature type="region of interest" description="Disordered" evidence="1">
    <location>
        <begin position="208"/>
        <end position="406"/>
    </location>
</feature>
<evidence type="ECO:0000256" key="1">
    <source>
        <dbReference type="SAM" id="MobiDB-lite"/>
    </source>
</evidence>